<accession>A0A4Q5J3F8</accession>
<dbReference type="OrthoDB" id="9787207at2"/>
<keyword evidence="2" id="KW-1185">Reference proteome</keyword>
<proteinExistence type="predicted"/>
<sequence>MTTPHQLSRQDARRVAVRAQLLDADRPGDLFEVVRHLGLVQNDPTAAVAPSADLVLWCRLGQGYDAAELRDAIDTQALLELDGMIRPPEDLALYRAEMAAWPGSGRLKEWQHDIAAWVHDNDACRLDILELLRSDGPLPLRALPDTTVRPWRSSGWTNNRNVEKLLGFMVQRGEVAASGREGRERLWDLAERIYPDDPAPDEDEARRLRDCKRLRALGVARGRAPAAPAEPNDVGEAGEPAVVEGVKGTWRVDPTYLDGLGSPDGFIGRAALLSPLDRLVYDRRRMEELFEFDYQLEMYKPVSKRRWGYWAMPILHGDQLVGKLDATSDRKGGVLVVDAVHEDGPWTKRMRADVRREIEDLARWLDLELVEAG</sequence>
<gene>
    <name evidence="1" type="ORF">ETU37_12105</name>
</gene>
<organism evidence="1 2">
    <name type="scientific">Nocardioides iriomotensis</name>
    <dbReference type="NCBI Taxonomy" id="715784"/>
    <lineage>
        <taxon>Bacteria</taxon>
        <taxon>Bacillati</taxon>
        <taxon>Actinomycetota</taxon>
        <taxon>Actinomycetes</taxon>
        <taxon>Propionibacteriales</taxon>
        <taxon>Nocardioidaceae</taxon>
        <taxon>Nocardioides</taxon>
    </lineage>
</organism>
<dbReference type="Pfam" id="PF06224">
    <property type="entry name" value="AlkZ-like"/>
    <property type="match status" value="1"/>
</dbReference>
<protein>
    <submittedName>
        <fullName evidence="1">Winged helix-turn-helix domain-containing protein</fullName>
    </submittedName>
</protein>
<dbReference type="PANTHER" id="PTHR30528">
    <property type="entry name" value="CYTOPLASMIC PROTEIN"/>
    <property type="match status" value="1"/>
</dbReference>
<dbReference type="AlphaFoldDB" id="A0A4Q5J3F8"/>
<dbReference type="RefSeq" id="WP_129987579.1">
    <property type="nucleotide sequence ID" value="NZ_SDPU01000022.1"/>
</dbReference>
<dbReference type="PANTHER" id="PTHR30528:SF0">
    <property type="entry name" value="CYTOPLASMIC PROTEIN"/>
    <property type="match status" value="1"/>
</dbReference>
<dbReference type="InterPro" id="IPR009351">
    <property type="entry name" value="AlkZ-like"/>
</dbReference>
<comment type="caution">
    <text evidence="1">The sequence shown here is derived from an EMBL/GenBank/DDBJ whole genome shotgun (WGS) entry which is preliminary data.</text>
</comment>
<reference evidence="1 2" key="1">
    <citation type="submission" date="2019-01" db="EMBL/GenBank/DDBJ databases">
        <title>Nocardioides guangzhouensis sp. nov., an actinobacterium isolated from soil.</title>
        <authorList>
            <person name="Fu Y."/>
            <person name="Cai Y."/>
            <person name="Lin Z."/>
            <person name="Chen P."/>
        </authorList>
    </citation>
    <scope>NUCLEOTIDE SEQUENCE [LARGE SCALE GENOMIC DNA]</scope>
    <source>
        <strain evidence="1 2">NBRC 105384</strain>
    </source>
</reference>
<dbReference type="Proteomes" id="UP000291189">
    <property type="component" value="Unassembled WGS sequence"/>
</dbReference>
<name>A0A4Q5J3F8_9ACTN</name>
<evidence type="ECO:0000313" key="2">
    <source>
        <dbReference type="Proteomes" id="UP000291189"/>
    </source>
</evidence>
<evidence type="ECO:0000313" key="1">
    <source>
        <dbReference type="EMBL" id="RYU11991.1"/>
    </source>
</evidence>
<dbReference type="EMBL" id="SDPU01000022">
    <property type="protein sequence ID" value="RYU11991.1"/>
    <property type="molecule type" value="Genomic_DNA"/>
</dbReference>